<evidence type="ECO:0000256" key="1">
    <source>
        <dbReference type="SAM" id="MobiDB-lite"/>
    </source>
</evidence>
<dbReference type="OrthoDB" id="3247158at2759"/>
<keyword evidence="3" id="KW-1185">Reference proteome</keyword>
<feature type="compositionally biased region" description="Low complexity" evidence="1">
    <location>
        <begin position="64"/>
        <end position="73"/>
    </location>
</feature>
<organism evidence="2 3">
    <name type="scientific">Muraenolepis orangiensis</name>
    <name type="common">Patagonian moray cod</name>
    <dbReference type="NCBI Taxonomy" id="630683"/>
    <lineage>
        <taxon>Eukaryota</taxon>
        <taxon>Metazoa</taxon>
        <taxon>Chordata</taxon>
        <taxon>Craniata</taxon>
        <taxon>Vertebrata</taxon>
        <taxon>Euteleostomi</taxon>
        <taxon>Actinopterygii</taxon>
        <taxon>Neopterygii</taxon>
        <taxon>Teleostei</taxon>
        <taxon>Neoteleostei</taxon>
        <taxon>Acanthomorphata</taxon>
        <taxon>Zeiogadaria</taxon>
        <taxon>Gadariae</taxon>
        <taxon>Gadiformes</taxon>
        <taxon>Muraenolepidoidei</taxon>
        <taxon>Muraenolepididae</taxon>
        <taxon>Muraenolepis</taxon>
    </lineage>
</organism>
<protein>
    <recommendedName>
        <fullName evidence="4">Zinc finger CCCH domain-containing protein 3</fullName>
    </recommendedName>
</protein>
<dbReference type="AlphaFoldDB" id="A0A9Q0IJX8"/>
<dbReference type="EMBL" id="JANIIK010000048">
    <property type="protein sequence ID" value="KAJ3599756.1"/>
    <property type="molecule type" value="Genomic_DNA"/>
</dbReference>
<proteinExistence type="predicted"/>
<name>A0A9Q0IJX8_9TELE</name>
<gene>
    <name evidence="2" type="ORF">NHX12_033712</name>
</gene>
<feature type="region of interest" description="Disordered" evidence="1">
    <location>
        <begin position="19"/>
        <end position="104"/>
    </location>
</feature>
<evidence type="ECO:0000313" key="3">
    <source>
        <dbReference type="Proteomes" id="UP001148018"/>
    </source>
</evidence>
<reference evidence="2" key="1">
    <citation type="submission" date="2022-07" db="EMBL/GenBank/DDBJ databases">
        <title>Chromosome-level genome of Muraenolepis orangiensis.</title>
        <authorList>
            <person name="Kim J."/>
        </authorList>
    </citation>
    <scope>NUCLEOTIDE SEQUENCE</scope>
    <source>
        <strain evidence="2">KU_S4_2022</strain>
        <tissue evidence="2">Muscle</tissue>
    </source>
</reference>
<dbReference type="Proteomes" id="UP001148018">
    <property type="component" value="Unassembled WGS sequence"/>
</dbReference>
<feature type="compositionally biased region" description="Polar residues" evidence="1">
    <location>
        <begin position="53"/>
        <end position="63"/>
    </location>
</feature>
<feature type="compositionally biased region" description="Low complexity" evidence="1">
    <location>
        <begin position="133"/>
        <end position="144"/>
    </location>
</feature>
<comment type="caution">
    <text evidence="2">The sequence shown here is derived from an EMBL/GenBank/DDBJ whole genome shotgun (WGS) entry which is preliminary data.</text>
</comment>
<evidence type="ECO:0000313" key="2">
    <source>
        <dbReference type="EMBL" id="KAJ3599756.1"/>
    </source>
</evidence>
<sequence length="340" mass="36007">MEEREALKRQIELLQNLINDHKRVHGDHPTSAPVEPSRRGRGSSYGPGGNWRKTYSLSNKTGKASSASSLSSSQCLNVHPDPSSRLKGDALLGPSQAHGALAPGKSSKFTWVKKLDLSGVVPEPGEPLPPSPSKNEASVSSSASHTGTPGRSSPTATPKRIPGKKLSPRLCLTTGAHRTKYTWVSSSSSSAPSQARLIRKAVSSKALVLSQRTAGKVEGTRKSPATRSRKAAGAWGPGGGSPGSRYLWKAACRSPSGAAGPRRGSVFHGGVGVSERRTPVRGRSPVAPRSPLGVRKGVAAKELVSFGRHKLRRLAPGFHRKGTRFIQTFIHLSGKSFRLP</sequence>
<accession>A0A9Q0IJX8</accession>
<feature type="compositionally biased region" description="Polar residues" evidence="1">
    <location>
        <begin position="145"/>
        <end position="156"/>
    </location>
</feature>
<evidence type="ECO:0008006" key="4">
    <source>
        <dbReference type="Google" id="ProtNLM"/>
    </source>
</evidence>
<feature type="region of interest" description="Disordered" evidence="1">
    <location>
        <begin position="256"/>
        <end position="292"/>
    </location>
</feature>
<feature type="region of interest" description="Disordered" evidence="1">
    <location>
        <begin position="213"/>
        <end position="240"/>
    </location>
</feature>
<feature type="region of interest" description="Disordered" evidence="1">
    <location>
        <begin position="121"/>
        <end position="169"/>
    </location>
</feature>